<evidence type="ECO:0000313" key="6">
    <source>
        <dbReference type="Proteomes" id="UP000324021"/>
    </source>
</evidence>
<dbReference type="Gene3D" id="3.40.50.12780">
    <property type="entry name" value="N-terminal domain of ligase-like"/>
    <property type="match status" value="1"/>
</dbReference>
<dbReference type="Pfam" id="PF13193">
    <property type="entry name" value="AMP-binding_C"/>
    <property type="match status" value="1"/>
</dbReference>
<dbReference type="InterPro" id="IPR042099">
    <property type="entry name" value="ANL_N_sf"/>
</dbReference>
<reference evidence="5 6" key="1">
    <citation type="submission" date="2016-10" db="EMBL/GenBank/DDBJ databases">
        <authorList>
            <person name="Varghese N."/>
            <person name="Submissions S."/>
        </authorList>
    </citation>
    <scope>NUCLEOTIDE SEQUENCE [LARGE SCALE GENOMIC DNA]</scope>
    <source>
        <strain evidence="3 6">CDM_1</strain>
        <strain evidence="5">CDM_6</strain>
    </source>
</reference>
<evidence type="ECO:0000313" key="5">
    <source>
        <dbReference type="Proteomes" id="UP000199320"/>
    </source>
</evidence>
<dbReference type="Proteomes" id="UP000199320">
    <property type="component" value="Unassembled WGS sequence"/>
</dbReference>
<dbReference type="InterPro" id="IPR050237">
    <property type="entry name" value="ATP-dep_AMP-bd_enzyme"/>
</dbReference>
<dbReference type="PANTHER" id="PTHR43767:SF7">
    <property type="entry name" value="MEDIUM_LONG-CHAIN-FATTY-ACID--COA LIGASE FADD8"/>
    <property type="match status" value="1"/>
</dbReference>
<evidence type="ECO:0000313" key="3">
    <source>
        <dbReference type="EMBL" id="SDD42222.1"/>
    </source>
</evidence>
<dbReference type="NCBIfam" id="NF004837">
    <property type="entry name" value="PRK06187.1"/>
    <property type="match status" value="1"/>
</dbReference>
<organism evidence="3 6">
    <name type="scientific">Natrinema hispanicum</name>
    <dbReference type="NCBI Taxonomy" id="392421"/>
    <lineage>
        <taxon>Archaea</taxon>
        <taxon>Methanobacteriati</taxon>
        <taxon>Methanobacteriota</taxon>
        <taxon>Stenosarchaea group</taxon>
        <taxon>Halobacteria</taxon>
        <taxon>Halobacteriales</taxon>
        <taxon>Natrialbaceae</taxon>
        <taxon>Natrinema</taxon>
    </lineage>
</organism>
<dbReference type="PROSITE" id="PS00455">
    <property type="entry name" value="AMP_BINDING"/>
    <property type="match status" value="1"/>
</dbReference>
<dbReference type="EMBL" id="FOIC01000023">
    <property type="protein sequence ID" value="SET98364.1"/>
    <property type="molecule type" value="Genomic_DNA"/>
</dbReference>
<dbReference type="InterPro" id="IPR025110">
    <property type="entry name" value="AMP-bd_C"/>
</dbReference>
<feature type="domain" description="AMP-binding enzyme C-terminal" evidence="2">
    <location>
        <begin position="433"/>
        <end position="506"/>
    </location>
</feature>
<dbReference type="RefSeq" id="WP_092934720.1">
    <property type="nucleotide sequence ID" value="NZ_FMZP01000022.1"/>
</dbReference>
<dbReference type="Proteomes" id="UP000324021">
    <property type="component" value="Unassembled WGS sequence"/>
</dbReference>
<dbReference type="PANTHER" id="PTHR43767">
    <property type="entry name" value="LONG-CHAIN-FATTY-ACID--COA LIGASE"/>
    <property type="match status" value="1"/>
</dbReference>
<accession>A0A1G6ULK1</accession>
<dbReference type="InterPro" id="IPR000873">
    <property type="entry name" value="AMP-dep_synth/lig_dom"/>
</dbReference>
<dbReference type="OrthoDB" id="193284at2157"/>
<evidence type="ECO:0000259" key="1">
    <source>
        <dbReference type="Pfam" id="PF00501"/>
    </source>
</evidence>
<dbReference type="InterPro" id="IPR045851">
    <property type="entry name" value="AMP-bd_C_sf"/>
</dbReference>
<dbReference type="SUPFAM" id="SSF56801">
    <property type="entry name" value="Acetyl-CoA synthetase-like"/>
    <property type="match status" value="1"/>
</dbReference>
<dbReference type="GO" id="GO:0016877">
    <property type="term" value="F:ligase activity, forming carbon-sulfur bonds"/>
    <property type="evidence" value="ECO:0007669"/>
    <property type="project" value="UniProtKB-ARBA"/>
</dbReference>
<dbReference type="InterPro" id="IPR020845">
    <property type="entry name" value="AMP-binding_CS"/>
</dbReference>
<evidence type="ECO:0000313" key="4">
    <source>
        <dbReference type="EMBL" id="SET98364.1"/>
    </source>
</evidence>
<name>A0A1G6ULK1_9EURY</name>
<dbReference type="Gene3D" id="3.30.300.30">
    <property type="match status" value="1"/>
</dbReference>
<gene>
    <name evidence="4" type="ORF">SAMN04488694_1235</name>
    <name evidence="3" type="ORF">SAMN05192552_102235</name>
</gene>
<protein>
    <submittedName>
        <fullName evidence="3 4">Fatty-acyl-CoA synthase</fullName>
    </submittedName>
</protein>
<dbReference type="EMBL" id="FMZP01000022">
    <property type="protein sequence ID" value="SDD42222.1"/>
    <property type="molecule type" value="Genomic_DNA"/>
</dbReference>
<reference evidence="4" key="2">
    <citation type="submission" date="2016-10" db="EMBL/GenBank/DDBJ databases">
        <authorList>
            <person name="de Groot N.N."/>
        </authorList>
    </citation>
    <scope>NUCLEOTIDE SEQUENCE [LARGE SCALE GENOMIC DNA]</scope>
    <source>
        <strain evidence="4">CDM_6</strain>
    </source>
</reference>
<dbReference type="Pfam" id="PF00501">
    <property type="entry name" value="AMP-binding"/>
    <property type="match status" value="1"/>
</dbReference>
<feature type="domain" description="AMP-dependent synthetase/ligase" evidence="1">
    <location>
        <begin position="17"/>
        <end position="382"/>
    </location>
</feature>
<evidence type="ECO:0000259" key="2">
    <source>
        <dbReference type="Pfam" id="PF13193"/>
    </source>
</evidence>
<dbReference type="AlphaFoldDB" id="A0A1G6ULK1"/>
<sequence>MLDENTPTLRQLYDSVLRRYETAPAISFEGETLTYGTLDDRSARLANALVDLGLKPEDRVGLLLSNRLEYPIADIALARAGLAKVPLNDMLSADDIEYMLANSDASAVIVGPTFSETIQTVAPNVPSLDHIITIDTAALPAVADDHSVARLEQLLETTAPELPDIAVSTDTLAGVFHTGGTTGDPKGVKHTQENLALNALAHAIELDIQPRDDLLLMTPLPHSAGLIMAGGLTQGSTHVITQGFDAERALETIEREGISWTFMVPTMIYRVLDLLAEREYDTSSLETLVYGAAPMKPARLREGIDELGDVFVQLYGQYETPDLITVLPKAAHDPDDEQRLSSCGLPTAMCEVKIVDDDGEEVPPGQPGEILARGAYSMEGYYELPEKTAETIDNGWIHTGDIGKRDEDGYVYIVDRDSDVIISGGMNVYSVTVEDVIQQHGDVANVAVIGIPDDEWGEAVKAVVVPADTTIDRADLESFCADRLADYECPKSFDVVDELPTTPYGKLDKKRLREPYWDDQSREIS</sequence>
<keyword evidence="5" id="KW-1185">Reference proteome</keyword>
<dbReference type="STRING" id="392421.SAMN04488694_1235"/>
<proteinExistence type="predicted"/>